<accession>A0ABD2KCT6</accession>
<comment type="caution">
    <text evidence="5">The sequence shown here is derived from an EMBL/GenBank/DDBJ whole genome shotgun (WGS) entry which is preliminary data.</text>
</comment>
<dbReference type="Pfam" id="PF25898">
    <property type="entry name" value="LolA_2nd_metazoa"/>
    <property type="match status" value="1"/>
</dbReference>
<gene>
    <name evidence="5" type="ORF">niasHT_021912</name>
</gene>
<dbReference type="EMBL" id="JBICBT010000788">
    <property type="protein sequence ID" value="KAL3100465.1"/>
    <property type="molecule type" value="Genomic_DNA"/>
</dbReference>
<keyword evidence="1" id="KW-0812">Transmembrane</keyword>
<reference evidence="5 6" key="1">
    <citation type="submission" date="2024-10" db="EMBL/GenBank/DDBJ databases">
        <authorList>
            <person name="Kim D."/>
        </authorList>
    </citation>
    <scope>NUCLEOTIDE SEQUENCE [LARGE SCALE GENOMIC DNA]</scope>
    <source>
        <strain evidence="5">BH-2024</strain>
    </source>
</reference>
<evidence type="ECO:0000259" key="3">
    <source>
        <dbReference type="Pfam" id="PF25898"/>
    </source>
</evidence>
<dbReference type="InterPro" id="IPR058830">
    <property type="entry name" value="LolA-like_dom_1st"/>
</dbReference>
<evidence type="ECO:0000259" key="4">
    <source>
        <dbReference type="Pfam" id="PF25899"/>
    </source>
</evidence>
<evidence type="ECO:0000259" key="2">
    <source>
        <dbReference type="Pfam" id="PF25897"/>
    </source>
</evidence>
<feature type="domain" description="DUF7959" evidence="4">
    <location>
        <begin position="477"/>
        <end position="597"/>
    </location>
</feature>
<protein>
    <submittedName>
        <fullName evidence="5">Uncharacterized protein</fullName>
    </submittedName>
</protein>
<keyword evidence="1" id="KW-1133">Transmembrane helix</keyword>
<dbReference type="AlphaFoldDB" id="A0ABD2KCT6"/>
<dbReference type="InterPro" id="IPR058265">
    <property type="entry name" value="DUF7959"/>
</dbReference>
<keyword evidence="1" id="KW-0472">Membrane</keyword>
<feature type="transmembrane region" description="Helical" evidence="1">
    <location>
        <begin position="625"/>
        <end position="646"/>
    </location>
</feature>
<evidence type="ECO:0000256" key="1">
    <source>
        <dbReference type="SAM" id="Phobius"/>
    </source>
</evidence>
<proteinExistence type="predicted"/>
<dbReference type="Pfam" id="PF25899">
    <property type="entry name" value="DUF7959"/>
    <property type="match status" value="1"/>
</dbReference>
<name>A0ABD2KCT6_9BILA</name>
<dbReference type="Pfam" id="PF25897">
    <property type="entry name" value="LolA_1st_nematode"/>
    <property type="match status" value="1"/>
</dbReference>
<keyword evidence="6" id="KW-1185">Reference proteome</keyword>
<dbReference type="InterPro" id="IPR058831">
    <property type="entry name" value="LolA-like_dom_2nd"/>
</dbReference>
<feature type="domain" description="LolA-like" evidence="2">
    <location>
        <begin position="10"/>
        <end position="233"/>
    </location>
</feature>
<sequence length="662" mass="72700">MGKKSKWDEHLPLNISLGTNYKTTLRFTDFLHGNATAKIVEKHLEEVLVVKKWGREKEVAVFNRTIYYEDHYKWDNKSKEQRMSHHKKCVAIGKANESSVLPNATANVLGLSPQMTNGTGLNGEGIGQLLALLERIGGGWNGTLHSDKLLTNGIETIGYTGCKRNFTGDGALRLQIELEYAADMTPQQPYSPHWHNPSLYTIRVLTYDVDGNSSRVYDYFSADIVTLDAANGENKELIATPPRGVFCEGMPNSTLPIQFPHPFVVHFRMFHTNKSHHGNATLYDEAVVYDGTSKITGILTSNPDQIVVHDFAYGLQYHLDFVHHGKCGQIGPISAELADVGRNANGTMYLRPAEDLIIWMGKLNEGITKPQFYHAGKVQIGDELLDSYVSRFAHPFVDGFVAQNDSAVVVVEVLLANLTIGNVPSDAIRSVVHYTKSGRTNAEFIVNRVQQLNAWQTLAGKLRGCVKKTTADSAWGYFVRMGNVTLSELNAQIGMEWAKAAVAKALADAANISLIRIVDLNLEESNDGTLYAFFAIGAPSGAIQAQTIYLMKEITVAEAVQSLNASVVSGKFAVRIPLSTEAEPNTELVFSGTQFGKRSSPLPHPCPPPGPSPPPQFVGFSGSTLAIVAIFCFISGAFFIAGAYIVHQKRQYIRGMAYQVFE</sequence>
<evidence type="ECO:0000313" key="5">
    <source>
        <dbReference type="EMBL" id="KAL3100465.1"/>
    </source>
</evidence>
<feature type="domain" description="LolA-like" evidence="3">
    <location>
        <begin position="242"/>
        <end position="442"/>
    </location>
</feature>
<dbReference type="Proteomes" id="UP001620626">
    <property type="component" value="Unassembled WGS sequence"/>
</dbReference>
<evidence type="ECO:0000313" key="6">
    <source>
        <dbReference type="Proteomes" id="UP001620626"/>
    </source>
</evidence>
<organism evidence="5 6">
    <name type="scientific">Heterodera trifolii</name>
    <dbReference type="NCBI Taxonomy" id="157864"/>
    <lineage>
        <taxon>Eukaryota</taxon>
        <taxon>Metazoa</taxon>
        <taxon>Ecdysozoa</taxon>
        <taxon>Nematoda</taxon>
        <taxon>Chromadorea</taxon>
        <taxon>Rhabditida</taxon>
        <taxon>Tylenchina</taxon>
        <taxon>Tylenchomorpha</taxon>
        <taxon>Tylenchoidea</taxon>
        <taxon>Heteroderidae</taxon>
        <taxon>Heteroderinae</taxon>
        <taxon>Heterodera</taxon>
    </lineage>
</organism>